<keyword evidence="7 8" id="KW-0131">Cell cycle</keyword>
<dbReference type="Gene3D" id="3.40.1190.10">
    <property type="entry name" value="Mur-like, catalytic domain"/>
    <property type="match status" value="1"/>
</dbReference>
<evidence type="ECO:0000256" key="6">
    <source>
        <dbReference type="ARBA" id="ARBA00022840"/>
    </source>
</evidence>
<keyword evidence="4 7" id="KW-0436">Ligase</keyword>
<comment type="pathway">
    <text evidence="2 7 8">Cell wall biogenesis; peptidoglycan biosynthesis.</text>
</comment>
<dbReference type="SUPFAM" id="SSF53244">
    <property type="entry name" value="MurD-like peptide ligases, peptide-binding domain"/>
    <property type="match status" value="1"/>
</dbReference>
<keyword evidence="12" id="KW-1185">Reference proteome</keyword>
<dbReference type="STRING" id="1203554.HMPREF1476_00069"/>
<feature type="domain" description="Mur ligase C-terminal" evidence="9">
    <location>
        <begin position="355"/>
        <end position="471"/>
    </location>
</feature>
<evidence type="ECO:0000256" key="8">
    <source>
        <dbReference type="RuleBase" id="RU003664"/>
    </source>
</evidence>
<evidence type="ECO:0000256" key="2">
    <source>
        <dbReference type="ARBA" id="ARBA00004752"/>
    </source>
</evidence>
<dbReference type="GO" id="GO:0009252">
    <property type="term" value="P:peptidoglycan biosynthetic process"/>
    <property type="evidence" value="ECO:0007669"/>
    <property type="project" value="UniProtKB-UniRule"/>
</dbReference>
<dbReference type="InterPro" id="IPR036615">
    <property type="entry name" value="Mur_ligase_C_dom_sf"/>
</dbReference>
<evidence type="ECO:0000259" key="9">
    <source>
        <dbReference type="Pfam" id="PF02875"/>
    </source>
</evidence>
<dbReference type="RefSeq" id="WP_016473552.1">
    <property type="nucleotide sequence ID" value="NZ_KE150480.1"/>
</dbReference>
<protein>
    <recommendedName>
        <fullName evidence="7 8">UDP-N-acetylmuramoylalanine--D-glutamate ligase</fullName>
        <ecNumber evidence="7 8">6.3.2.9</ecNumber>
    </recommendedName>
    <alternativeName>
        <fullName evidence="7">D-glutamic acid-adding enzyme</fullName>
    </alternativeName>
    <alternativeName>
        <fullName evidence="7">UDP-N-acetylmuramoyl-L-alanyl-D-glutamate synthetase</fullName>
    </alternativeName>
</protein>
<dbReference type="GO" id="GO:0005737">
    <property type="term" value="C:cytoplasm"/>
    <property type="evidence" value="ECO:0007669"/>
    <property type="project" value="UniProtKB-SubCell"/>
</dbReference>
<comment type="catalytic activity">
    <reaction evidence="7 8">
        <text>UDP-N-acetyl-alpha-D-muramoyl-L-alanine + D-glutamate + ATP = UDP-N-acetyl-alpha-D-muramoyl-L-alanyl-D-glutamate + ADP + phosphate + H(+)</text>
        <dbReference type="Rhea" id="RHEA:16429"/>
        <dbReference type="ChEBI" id="CHEBI:15378"/>
        <dbReference type="ChEBI" id="CHEBI:29986"/>
        <dbReference type="ChEBI" id="CHEBI:30616"/>
        <dbReference type="ChEBI" id="CHEBI:43474"/>
        <dbReference type="ChEBI" id="CHEBI:83898"/>
        <dbReference type="ChEBI" id="CHEBI:83900"/>
        <dbReference type="ChEBI" id="CHEBI:456216"/>
        <dbReference type="EC" id="6.3.2.9"/>
    </reaction>
</comment>
<dbReference type="Gene3D" id="3.90.190.20">
    <property type="entry name" value="Mur ligase, C-terminal domain"/>
    <property type="match status" value="1"/>
</dbReference>
<dbReference type="InterPro" id="IPR004101">
    <property type="entry name" value="Mur_ligase_C"/>
</dbReference>
<dbReference type="NCBIfam" id="TIGR01087">
    <property type="entry name" value="murD"/>
    <property type="match status" value="1"/>
</dbReference>
<dbReference type="GO" id="GO:0071555">
    <property type="term" value="P:cell wall organization"/>
    <property type="evidence" value="ECO:0007669"/>
    <property type="project" value="UniProtKB-KW"/>
</dbReference>
<dbReference type="HOGENOM" id="CLU_032540_1_1_4"/>
<evidence type="ECO:0000313" key="11">
    <source>
        <dbReference type="EMBL" id="EPE01839.1"/>
    </source>
</evidence>
<gene>
    <name evidence="7" type="primary">murD</name>
    <name evidence="11" type="ORF">HMPREF1476_00069</name>
</gene>
<dbReference type="Pfam" id="PF21799">
    <property type="entry name" value="MurD-like_N"/>
    <property type="match status" value="1"/>
</dbReference>
<dbReference type="GO" id="GO:0051301">
    <property type="term" value="P:cell division"/>
    <property type="evidence" value="ECO:0007669"/>
    <property type="project" value="UniProtKB-KW"/>
</dbReference>
<proteinExistence type="inferred from homology"/>
<organism evidence="11 12">
    <name type="scientific">Sutterella wadsworthensis HGA0223</name>
    <dbReference type="NCBI Taxonomy" id="1203554"/>
    <lineage>
        <taxon>Bacteria</taxon>
        <taxon>Pseudomonadati</taxon>
        <taxon>Pseudomonadota</taxon>
        <taxon>Betaproteobacteria</taxon>
        <taxon>Burkholderiales</taxon>
        <taxon>Sutterellaceae</taxon>
        <taxon>Sutterella</taxon>
    </lineage>
</organism>
<keyword evidence="7 8" id="KW-0961">Cell wall biogenesis/degradation</keyword>
<dbReference type="Gene3D" id="3.40.50.720">
    <property type="entry name" value="NAD(P)-binding Rossmann-like Domain"/>
    <property type="match status" value="1"/>
</dbReference>
<feature type="domain" description="Mur ligase central" evidence="10">
    <location>
        <begin position="139"/>
        <end position="332"/>
    </location>
</feature>
<dbReference type="AlphaFoldDB" id="S3BKT4"/>
<feature type="binding site" evidence="7">
    <location>
        <begin position="141"/>
        <end position="147"/>
    </location>
    <ligand>
        <name>ATP</name>
        <dbReference type="ChEBI" id="CHEBI:30616"/>
    </ligand>
</feature>
<evidence type="ECO:0000259" key="10">
    <source>
        <dbReference type="Pfam" id="PF08245"/>
    </source>
</evidence>
<evidence type="ECO:0000256" key="3">
    <source>
        <dbReference type="ARBA" id="ARBA00022490"/>
    </source>
</evidence>
<reference evidence="11 12" key="1">
    <citation type="submission" date="2013-04" db="EMBL/GenBank/DDBJ databases">
        <title>The Genome Sequence of Sutterella wadsworthensis HGA0223.</title>
        <authorList>
            <consortium name="The Broad Institute Genomics Platform"/>
            <person name="Earl A."/>
            <person name="Ward D."/>
            <person name="Feldgarden M."/>
            <person name="Gevers D."/>
            <person name="Schmidt T.M."/>
            <person name="Dover J."/>
            <person name="Dai D."/>
            <person name="Walker B."/>
            <person name="Young S."/>
            <person name="Zeng Q."/>
            <person name="Gargeya S."/>
            <person name="Fitzgerald M."/>
            <person name="Haas B."/>
            <person name="Abouelleil A."/>
            <person name="Allen A.W."/>
            <person name="Alvarado L."/>
            <person name="Arachchi H.M."/>
            <person name="Berlin A.M."/>
            <person name="Chapman S.B."/>
            <person name="Gainer-Dewar J."/>
            <person name="Goldberg J."/>
            <person name="Griggs A."/>
            <person name="Gujja S."/>
            <person name="Hansen M."/>
            <person name="Howarth C."/>
            <person name="Imamovic A."/>
            <person name="Ireland A."/>
            <person name="Larimer J."/>
            <person name="McCowan C."/>
            <person name="Murphy C."/>
            <person name="Pearson M."/>
            <person name="Poon T.W."/>
            <person name="Priest M."/>
            <person name="Roberts A."/>
            <person name="Saif S."/>
            <person name="Shea T."/>
            <person name="Sisk P."/>
            <person name="Sykes S."/>
            <person name="Wortman J."/>
            <person name="Nusbaum C."/>
            <person name="Birren B."/>
        </authorList>
    </citation>
    <scope>NUCLEOTIDE SEQUENCE [LARGE SCALE GENOMIC DNA]</scope>
    <source>
        <strain evidence="11 12">HGA0223</strain>
    </source>
</reference>
<dbReference type="UniPathway" id="UPA00219"/>
<dbReference type="Pfam" id="PF02875">
    <property type="entry name" value="Mur_ligase_C"/>
    <property type="match status" value="1"/>
</dbReference>
<evidence type="ECO:0000313" key="12">
    <source>
        <dbReference type="Proteomes" id="UP000014400"/>
    </source>
</evidence>
<dbReference type="EC" id="6.3.2.9" evidence="7 8"/>
<dbReference type="PATRIC" id="fig|1203554.3.peg.58"/>
<dbReference type="HAMAP" id="MF_00639">
    <property type="entry name" value="MurD"/>
    <property type="match status" value="1"/>
</dbReference>
<dbReference type="PANTHER" id="PTHR43692">
    <property type="entry name" value="UDP-N-ACETYLMURAMOYLALANINE--D-GLUTAMATE LIGASE"/>
    <property type="match status" value="1"/>
</dbReference>
<evidence type="ECO:0000256" key="4">
    <source>
        <dbReference type="ARBA" id="ARBA00022598"/>
    </source>
</evidence>
<dbReference type="PANTHER" id="PTHR43692:SF1">
    <property type="entry name" value="UDP-N-ACETYLMURAMOYLALANINE--D-GLUTAMATE LIGASE"/>
    <property type="match status" value="1"/>
</dbReference>
<dbReference type="GO" id="GO:0008360">
    <property type="term" value="P:regulation of cell shape"/>
    <property type="evidence" value="ECO:0007669"/>
    <property type="project" value="UniProtKB-KW"/>
</dbReference>
<keyword evidence="7 8" id="KW-0573">Peptidoglycan synthesis</keyword>
<dbReference type="GO" id="GO:0005524">
    <property type="term" value="F:ATP binding"/>
    <property type="evidence" value="ECO:0007669"/>
    <property type="project" value="UniProtKB-UniRule"/>
</dbReference>
<sequence length="508" mass="54118">MLEAEDKSFITLNAAEGAGRRAWVLGLGASGRAAAQYLNDHGWRVHAFDTREAPAGLDAFCKAVPGCEMTLGGFPDTTVPGVELVVMSPGVSPYFGAAASVCASARKAGIPIVGEIELFAQELAYLKRTQGYAPKVIGITGTNGKTTTTTLTTKMAAAAGLYAVAAGNIGPNAVAELSKAEAAGALPDVWVLELSSFQLETTHTLNCTSAALLNITEDHLDWHGSIEAYAHAKGRIFAPDTVRVVNREDPLVMAELEKADDREQSAARCFTFGATKPQKEGELGLMMAAHASQGYWLGLRDQMEVDVLFLPEFELLIRGRHNAMNALAALGLITGAGIETRPAIGVLRTYRGEPHRVELVRTIEGRDFIDDSKGTNVGAVAAAVRGLAAQGRRILILMGGDGKGQDFTPLAQELKGRVAFAALIGRDAAKIREAVSLAGVATETFKTLEAAEDWLWEKSRPGDQILLSPACASWDMFRDYAERSERFKAEAAKIADHVVPKADEAVQG</sequence>
<dbReference type="eggNOG" id="COG0771">
    <property type="taxonomic scope" value="Bacteria"/>
</dbReference>
<evidence type="ECO:0000256" key="7">
    <source>
        <dbReference type="HAMAP-Rule" id="MF_00639"/>
    </source>
</evidence>
<keyword evidence="5 7" id="KW-0547">Nucleotide-binding</keyword>
<dbReference type="EMBL" id="ATCF01000004">
    <property type="protein sequence ID" value="EPE01839.1"/>
    <property type="molecule type" value="Genomic_DNA"/>
</dbReference>
<name>S3BKT4_9BURK</name>
<evidence type="ECO:0000256" key="1">
    <source>
        <dbReference type="ARBA" id="ARBA00004496"/>
    </source>
</evidence>
<keyword evidence="3 7" id="KW-0963">Cytoplasm</keyword>
<comment type="caution">
    <text evidence="11">The sequence shown here is derived from an EMBL/GenBank/DDBJ whole genome shotgun (WGS) entry which is preliminary data.</text>
</comment>
<keyword evidence="7 8" id="KW-0132">Cell division</keyword>
<keyword evidence="7 8" id="KW-0133">Cell shape</keyword>
<dbReference type="Proteomes" id="UP000014400">
    <property type="component" value="Unassembled WGS sequence"/>
</dbReference>
<dbReference type="InterPro" id="IPR013221">
    <property type="entry name" value="Mur_ligase_cen"/>
</dbReference>
<dbReference type="SUPFAM" id="SSF51984">
    <property type="entry name" value="MurCD N-terminal domain"/>
    <property type="match status" value="1"/>
</dbReference>
<evidence type="ECO:0000256" key="5">
    <source>
        <dbReference type="ARBA" id="ARBA00022741"/>
    </source>
</evidence>
<dbReference type="GO" id="GO:0008764">
    <property type="term" value="F:UDP-N-acetylmuramoylalanine-D-glutamate ligase activity"/>
    <property type="evidence" value="ECO:0007669"/>
    <property type="project" value="UniProtKB-UniRule"/>
</dbReference>
<comment type="subcellular location">
    <subcellularLocation>
        <location evidence="1 7 8">Cytoplasm</location>
    </subcellularLocation>
</comment>
<comment type="function">
    <text evidence="7 8">Cell wall formation. Catalyzes the addition of glutamate to the nucleotide precursor UDP-N-acetylmuramoyl-L-alanine (UMA).</text>
</comment>
<accession>S3BKT4</accession>
<comment type="similarity">
    <text evidence="7">Belongs to the MurCDEF family.</text>
</comment>
<dbReference type="SUPFAM" id="SSF53623">
    <property type="entry name" value="MurD-like peptide ligases, catalytic domain"/>
    <property type="match status" value="1"/>
</dbReference>
<dbReference type="InterPro" id="IPR005762">
    <property type="entry name" value="MurD"/>
</dbReference>
<dbReference type="Pfam" id="PF08245">
    <property type="entry name" value="Mur_ligase_M"/>
    <property type="match status" value="1"/>
</dbReference>
<keyword evidence="6 7" id="KW-0067">ATP-binding</keyword>
<dbReference type="InterPro" id="IPR036565">
    <property type="entry name" value="Mur-like_cat_sf"/>
</dbReference>